<dbReference type="Pfam" id="PF12833">
    <property type="entry name" value="HTH_18"/>
    <property type="match status" value="1"/>
</dbReference>
<evidence type="ECO:0000313" key="6">
    <source>
        <dbReference type="Proteomes" id="UP000469430"/>
    </source>
</evidence>
<evidence type="ECO:0000259" key="4">
    <source>
        <dbReference type="PROSITE" id="PS01124"/>
    </source>
</evidence>
<dbReference type="PANTHER" id="PTHR46796">
    <property type="entry name" value="HTH-TYPE TRANSCRIPTIONAL ACTIVATOR RHAS-RELATED"/>
    <property type="match status" value="1"/>
</dbReference>
<protein>
    <submittedName>
        <fullName evidence="5">Helix-turn-helix domain-containing protein</fullName>
    </submittedName>
</protein>
<dbReference type="AlphaFoldDB" id="A0A6I4TR24"/>
<proteinExistence type="predicted"/>
<dbReference type="EMBL" id="WTYJ01000001">
    <property type="protein sequence ID" value="MXO97570.1"/>
    <property type="molecule type" value="Genomic_DNA"/>
</dbReference>
<dbReference type="PROSITE" id="PS00041">
    <property type="entry name" value="HTH_ARAC_FAMILY_1"/>
    <property type="match status" value="1"/>
</dbReference>
<dbReference type="InterPro" id="IPR018060">
    <property type="entry name" value="HTH_AraC"/>
</dbReference>
<dbReference type="GO" id="GO:0003700">
    <property type="term" value="F:DNA-binding transcription factor activity"/>
    <property type="evidence" value="ECO:0007669"/>
    <property type="project" value="InterPro"/>
</dbReference>
<sequence>MLAVGRDLEIGDVAVSADADARAFGIGSGPEAGPVSALVCKMVRLDGAMRLEPQDDSLQLVVPIAGSINVAGSANPLGDHVLIGGDGEGIVLSGVTGQPALLIRLPRHLVQAAAYAAEGIPRRIGRIRLTLPLHDPANPLVQAIARMIGEGGSATEGLADDLVTALAAELLQHPQAPMIFSVASAVQRALDRVTLVNGDPVVLDDLLRAAGVTQVTLRRTIKETTGLSLSRLVHEARLEWGRLRLESHLESRSLSALADALGYRPSAFTRAYQRFFGETPTQTRTRAFVTAR</sequence>
<dbReference type="OrthoDB" id="9802263at2"/>
<organism evidence="5 6">
    <name type="scientific">Croceibacterium xixiisoli</name>
    <dbReference type="NCBI Taxonomy" id="1476466"/>
    <lineage>
        <taxon>Bacteria</taxon>
        <taxon>Pseudomonadati</taxon>
        <taxon>Pseudomonadota</taxon>
        <taxon>Alphaproteobacteria</taxon>
        <taxon>Sphingomonadales</taxon>
        <taxon>Erythrobacteraceae</taxon>
        <taxon>Croceibacterium</taxon>
    </lineage>
</organism>
<evidence type="ECO:0000313" key="5">
    <source>
        <dbReference type="EMBL" id="MXO97570.1"/>
    </source>
</evidence>
<keyword evidence="3" id="KW-0804">Transcription</keyword>
<dbReference type="InterPro" id="IPR050204">
    <property type="entry name" value="AraC_XylS_family_regulators"/>
</dbReference>
<dbReference type="GO" id="GO:0043565">
    <property type="term" value="F:sequence-specific DNA binding"/>
    <property type="evidence" value="ECO:0007669"/>
    <property type="project" value="InterPro"/>
</dbReference>
<dbReference type="RefSeq" id="WP_161389297.1">
    <property type="nucleotide sequence ID" value="NZ_WTYJ01000001.1"/>
</dbReference>
<keyword evidence="6" id="KW-1185">Reference proteome</keyword>
<dbReference type="InterPro" id="IPR018062">
    <property type="entry name" value="HTH_AraC-typ_CS"/>
</dbReference>
<reference evidence="5 6" key="1">
    <citation type="submission" date="2019-12" db="EMBL/GenBank/DDBJ databases">
        <title>Genomic-based taxomic classification of the family Erythrobacteraceae.</title>
        <authorList>
            <person name="Xu L."/>
        </authorList>
    </citation>
    <scope>NUCLEOTIDE SEQUENCE [LARGE SCALE GENOMIC DNA]</scope>
    <source>
        <strain evidence="5 6">S36</strain>
    </source>
</reference>
<evidence type="ECO:0000256" key="1">
    <source>
        <dbReference type="ARBA" id="ARBA00023015"/>
    </source>
</evidence>
<gene>
    <name evidence="5" type="ORF">GRI97_01030</name>
</gene>
<dbReference type="Proteomes" id="UP000469430">
    <property type="component" value="Unassembled WGS sequence"/>
</dbReference>
<comment type="caution">
    <text evidence="5">The sequence shown here is derived from an EMBL/GenBank/DDBJ whole genome shotgun (WGS) entry which is preliminary data.</text>
</comment>
<dbReference type="PROSITE" id="PS01124">
    <property type="entry name" value="HTH_ARAC_FAMILY_2"/>
    <property type="match status" value="1"/>
</dbReference>
<accession>A0A6I4TR24</accession>
<keyword evidence="2" id="KW-0238">DNA-binding</keyword>
<evidence type="ECO:0000256" key="2">
    <source>
        <dbReference type="ARBA" id="ARBA00023125"/>
    </source>
</evidence>
<dbReference type="PANTHER" id="PTHR46796:SF6">
    <property type="entry name" value="ARAC SUBFAMILY"/>
    <property type="match status" value="1"/>
</dbReference>
<dbReference type="Gene3D" id="1.10.10.60">
    <property type="entry name" value="Homeodomain-like"/>
    <property type="match status" value="1"/>
</dbReference>
<evidence type="ECO:0000256" key="3">
    <source>
        <dbReference type="ARBA" id="ARBA00023163"/>
    </source>
</evidence>
<dbReference type="SMART" id="SM00342">
    <property type="entry name" value="HTH_ARAC"/>
    <property type="match status" value="1"/>
</dbReference>
<keyword evidence="1" id="KW-0805">Transcription regulation</keyword>
<name>A0A6I4TR24_9SPHN</name>
<feature type="domain" description="HTH araC/xylS-type" evidence="4">
    <location>
        <begin position="187"/>
        <end position="286"/>
    </location>
</feature>